<feature type="non-terminal residue" evidence="1">
    <location>
        <position position="81"/>
    </location>
</feature>
<evidence type="ECO:0008006" key="2">
    <source>
        <dbReference type="Google" id="ProtNLM"/>
    </source>
</evidence>
<reference evidence="1" key="1">
    <citation type="submission" date="2018-05" db="EMBL/GenBank/DDBJ databases">
        <authorList>
            <person name="Lanie J.A."/>
            <person name="Ng W.-L."/>
            <person name="Kazmierczak K.M."/>
            <person name="Andrzejewski T.M."/>
            <person name="Davidsen T.M."/>
            <person name="Wayne K.J."/>
            <person name="Tettelin H."/>
            <person name="Glass J.I."/>
            <person name="Rusch D."/>
            <person name="Podicherti R."/>
            <person name="Tsui H.-C.T."/>
            <person name="Winkler M.E."/>
        </authorList>
    </citation>
    <scope>NUCLEOTIDE SEQUENCE</scope>
</reference>
<dbReference type="PROSITE" id="PS51257">
    <property type="entry name" value="PROKAR_LIPOPROTEIN"/>
    <property type="match status" value="1"/>
</dbReference>
<name>A0A381VRX5_9ZZZZ</name>
<protein>
    <recommendedName>
        <fullName evidence="2">RagB/SusD family nutrient uptake outer membrane protein</fullName>
    </recommendedName>
</protein>
<proteinExistence type="predicted"/>
<accession>A0A381VRX5</accession>
<dbReference type="AlphaFoldDB" id="A0A381VRX5"/>
<dbReference type="InterPro" id="IPR011990">
    <property type="entry name" value="TPR-like_helical_dom_sf"/>
</dbReference>
<dbReference type="EMBL" id="UINC01009602">
    <property type="protein sequence ID" value="SVA43035.1"/>
    <property type="molecule type" value="Genomic_DNA"/>
</dbReference>
<dbReference type="SUPFAM" id="SSF48452">
    <property type="entry name" value="TPR-like"/>
    <property type="match status" value="1"/>
</dbReference>
<evidence type="ECO:0000313" key="1">
    <source>
        <dbReference type="EMBL" id="SVA43035.1"/>
    </source>
</evidence>
<sequence>MKVFNIRFILAISVLIISSCSVLEHDPQDSIVPDQAFNSEASVRSAVIGLYHQLQSDDYYGASIQYASDNYTDITAYAGFN</sequence>
<dbReference type="Gene3D" id="1.25.40.390">
    <property type="match status" value="1"/>
</dbReference>
<gene>
    <name evidence="1" type="ORF">METZ01_LOCUS95889</name>
</gene>
<organism evidence="1">
    <name type="scientific">marine metagenome</name>
    <dbReference type="NCBI Taxonomy" id="408172"/>
    <lineage>
        <taxon>unclassified sequences</taxon>
        <taxon>metagenomes</taxon>
        <taxon>ecological metagenomes</taxon>
    </lineage>
</organism>